<protein>
    <recommendedName>
        <fullName evidence="3">GNAT family N-acetyltransferase</fullName>
    </recommendedName>
</protein>
<evidence type="ECO:0000313" key="1">
    <source>
        <dbReference type="EMBL" id="MFC5518579.1"/>
    </source>
</evidence>
<comment type="caution">
    <text evidence="1">The sequence shown here is derived from an EMBL/GenBank/DDBJ whole genome shotgun (WGS) entry which is preliminary data.</text>
</comment>
<accession>A0ABW0Q166</accession>
<dbReference type="EMBL" id="JBHSML010000014">
    <property type="protein sequence ID" value="MFC5518579.1"/>
    <property type="molecule type" value="Genomic_DNA"/>
</dbReference>
<reference evidence="2" key="1">
    <citation type="journal article" date="2019" name="Int. J. Syst. Evol. Microbiol.">
        <title>The Global Catalogue of Microorganisms (GCM) 10K type strain sequencing project: providing services to taxonomists for standard genome sequencing and annotation.</title>
        <authorList>
            <consortium name="The Broad Institute Genomics Platform"/>
            <consortium name="The Broad Institute Genome Sequencing Center for Infectious Disease"/>
            <person name="Wu L."/>
            <person name="Ma J."/>
        </authorList>
    </citation>
    <scope>NUCLEOTIDE SEQUENCE [LARGE SCALE GENOMIC DNA]</scope>
    <source>
        <strain evidence="2">KACC 12633</strain>
    </source>
</reference>
<dbReference type="RefSeq" id="WP_266344654.1">
    <property type="nucleotide sequence ID" value="NZ_JAPKNH010000005.1"/>
</dbReference>
<evidence type="ECO:0000313" key="2">
    <source>
        <dbReference type="Proteomes" id="UP001596150"/>
    </source>
</evidence>
<gene>
    <name evidence="1" type="ORF">ACFPP9_22590</name>
</gene>
<sequence length="44" mass="5100">MNSPFARIHQPTTAEFAALTDHARLPWRFFARLQATEDRGSDRL</sequence>
<organism evidence="1 2">
    <name type="scientific">Kaistia terrae</name>
    <dbReference type="NCBI Taxonomy" id="537017"/>
    <lineage>
        <taxon>Bacteria</taxon>
        <taxon>Pseudomonadati</taxon>
        <taxon>Pseudomonadota</taxon>
        <taxon>Alphaproteobacteria</taxon>
        <taxon>Hyphomicrobiales</taxon>
        <taxon>Kaistiaceae</taxon>
        <taxon>Kaistia</taxon>
    </lineage>
</organism>
<evidence type="ECO:0008006" key="3">
    <source>
        <dbReference type="Google" id="ProtNLM"/>
    </source>
</evidence>
<keyword evidence="2" id="KW-1185">Reference proteome</keyword>
<dbReference type="Proteomes" id="UP001596150">
    <property type="component" value="Unassembled WGS sequence"/>
</dbReference>
<name>A0ABW0Q166_9HYPH</name>
<proteinExistence type="predicted"/>